<keyword evidence="4" id="KW-1185">Reference proteome</keyword>
<feature type="domain" description="PPIase FKBP-type" evidence="2">
    <location>
        <begin position="96"/>
        <end position="206"/>
    </location>
</feature>
<dbReference type="EMBL" id="CP001323">
    <property type="protein sequence ID" value="ACO60806.1"/>
    <property type="molecule type" value="Genomic_DNA"/>
</dbReference>
<keyword evidence="1" id="KW-0413">Isomerase</keyword>
<dbReference type="KEGG" id="mis:MICPUN_56212"/>
<evidence type="ECO:0000313" key="3">
    <source>
        <dbReference type="EMBL" id="ACO60806.1"/>
    </source>
</evidence>
<dbReference type="STRING" id="296587.C1E0E8"/>
<dbReference type="InterPro" id="IPR046357">
    <property type="entry name" value="PPIase_dom_sf"/>
</dbReference>
<organism evidence="3 4">
    <name type="scientific">Micromonas commoda (strain RCC299 / NOUM17 / CCMP2709)</name>
    <name type="common">Picoplanktonic green alga</name>
    <dbReference type="NCBI Taxonomy" id="296587"/>
    <lineage>
        <taxon>Eukaryota</taxon>
        <taxon>Viridiplantae</taxon>
        <taxon>Chlorophyta</taxon>
        <taxon>Mamiellophyceae</taxon>
        <taxon>Mamiellales</taxon>
        <taxon>Mamiellaceae</taxon>
        <taxon>Micromonas</taxon>
    </lineage>
</organism>
<evidence type="ECO:0000256" key="1">
    <source>
        <dbReference type="PROSITE-ProRule" id="PRU00277"/>
    </source>
</evidence>
<dbReference type="GO" id="GO:0003755">
    <property type="term" value="F:peptidyl-prolyl cis-trans isomerase activity"/>
    <property type="evidence" value="ECO:0007669"/>
    <property type="project" value="UniProtKB-KW"/>
</dbReference>
<reference evidence="3 4" key="1">
    <citation type="journal article" date="2009" name="Science">
        <title>Green evolution and dynamic adaptations revealed by genomes of the marine picoeukaryotes Micromonas.</title>
        <authorList>
            <person name="Worden A.Z."/>
            <person name="Lee J.H."/>
            <person name="Mock T."/>
            <person name="Rouze P."/>
            <person name="Simmons M.P."/>
            <person name="Aerts A.L."/>
            <person name="Allen A.E."/>
            <person name="Cuvelier M.L."/>
            <person name="Derelle E."/>
            <person name="Everett M.V."/>
            <person name="Foulon E."/>
            <person name="Grimwood J."/>
            <person name="Gundlach H."/>
            <person name="Henrissat B."/>
            <person name="Napoli C."/>
            <person name="McDonald S.M."/>
            <person name="Parker M.S."/>
            <person name="Rombauts S."/>
            <person name="Salamov A."/>
            <person name="Von Dassow P."/>
            <person name="Badger J.H."/>
            <person name="Coutinho P.M."/>
            <person name="Demir E."/>
            <person name="Dubchak I."/>
            <person name="Gentemann C."/>
            <person name="Eikrem W."/>
            <person name="Gready J.E."/>
            <person name="John U."/>
            <person name="Lanier W."/>
            <person name="Lindquist E.A."/>
            <person name="Lucas S."/>
            <person name="Mayer K.F."/>
            <person name="Moreau H."/>
            <person name="Not F."/>
            <person name="Otillar R."/>
            <person name="Panaud O."/>
            <person name="Pangilinan J."/>
            <person name="Paulsen I."/>
            <person name="Piegu B."/>
            <person name="Poliakov A."/>
            <person name="Robbens S."/>
            <person name="Schmutz J."/>
            <person name="Toulza E."/>
            <person name="Wyss T."/>
            <person name="Zelensky A."/>
            <person name="Zhou K."/>
            <person name="Armbrust E.V."/>
            <person name="Bhattacharya D."/>
            <person name="Goodenough U.W."/>
            <person name="Van de Peer Y."/>
            <person name="Grigoriev I.V."/>
        </authorList>
    </citation>
    <scope>NUCLEOTIDE SEQUENCE [LARGE SCALE GENOMIC DNA]</scope>
    <source>
        <strain evidence="4">RCC299 / NOUM17</strain>
    </source>
</reference>
<sequence length="239" mass="24845">MACIARPTFYPASATASFRRDRSRVARVATPTRAAAQARDDPRADDVQTCVTRMSRRAVAAVAVAAAALPALPARAEDVKIISDKEGFGSKAAKTGDLLLVNYVATIDGGKMVDTTLGGEKYFTNGMQQSVQPAAARPVIVKVNDLITPVPGQPKGLKKGVEGMRVGGVRTFEVADCFGPSAVRSPYALIPGGSTVTYEVTVLRLSDTGPDALFKDVAGCGLGGANTMVNGCDSIVPTE</sequence>
<dbReference type="OMA" id="DENCGAI"/>
<dbReference type="OrthoDB" id="1902587at2759"/>
<dbReference type="eggNOG" id="ENOG502T02W">
    <property type="taxonomic scope" value="Eukaryota"/>
</dbReference>
<name>C1E0E8_MICCC</name>
<dbReference type="RefSeq" id="XP_002499548.1">
    <property type="nucleotide sequence ID" value="XM_002499502.1"/>
</dbReference>
<protein>
    <recommendedName>
        <fullName evidence="1">peptidylprolyl isomerase</fullName>
        <ecNumber evidence="1">5.2.1.8</ecNumber>
    </recommendedName>
</protein>
<dbReference type="Gene3D" id="3.10.50.40">
    <property type="match status" value="1"/>
</dbReference>
<dbReference type="Proteomes" id="UP000002009">
    <property type="component" value="Chromosome 2"/>
</dbReference>
<evidence type="ECO:0000313" key="4">
    <source>
        <dbReference type="Proteomes" id="UP000002009"/>
    </source>
</evidence>
<dbReference type="PROSITE" id="PS50059">
    <property type="entry name" value="FKBP_PPIASE"/>
    <property type="match status" value="1"/>
</dbReference>
<dbReference type="InParanoid" id="C1E0E8"/>
<keyword evidence="1" id="KW-0697">Rotamase</keyword>
<accession>C1E0E8</accession>
<gene>
    <name evidence="3" type="ORF">MICPUN_56212</name>
</gene>
<proteinExistence type="predicted"/>
<dbReference type="InterPro" id="IPR001179">
    <property type="entry name" value="PPIase_FKBP_dom"/>
</dbReference>
<dbReference type="EC" id="5.2.1.8" evidence="1"/>
<dbReference type="Pfam" id="PF00254">
    <property type="entry name" value="FKBP_C"/>
    <property type="match status" value="1"/>
</dbReference>
<dbReference type="AlphaFoldDB" id="C1E0E8"/>
<comment type="catalytic activity">
    <reaction evidence="1">
        <text>[protein]-peptidylproline (omega=180) = [protein]-peptidylproline (omega=0)</text>
        <dbReference type="Rhea" id="RHEA:16237"/>
        <dbReference type="Rhea" id="RHEA-COMP:10747"/>
        <dbReference type="Rhea" id="RHEA-COMP:10748"/>
        <dbReference type="ChEBI" id="CHEBI:83833"/>
        <dbReference type="ChEBI" id="CHEBI:83834"/>
        <dbReference type="EC" id="5.2.1.8"/>
    </reaction>
</comment>
<dbReference type="SUPFAM" id="SSF54534">
    <property type="entry name" value="FKBP-like"/>
    <property type="match status" value="1"/>
</dbReference>
<evidence type="ECO:0000259" key="2">
    <source>
        <dbReference type="PROSITE" id="PS50059"/>
    </source>
</evidence>
<dbReference type="GeneID" id="8241224"/>